<name>A0ABU1WZA9_SPHXE</name>
<comment type="similarity">
    <text evidence="1">Belongs to the 'GDSL' lipolytic enzyme family.</text>
</comment>
<dbReference type="InterPro" id="IPR037459">
    <property type="entry name" value="RhgT-like"/>
</dbReference>
<dbReference type="PANTHER" id="PTHR43695:SF1">
    <property type="entry name" value="RHAMNOGALACTURONAN ACETYLESTERASE"/>
    <property type="match status" value="1"/>
</dbReference>
<dbReference type="Pfam" id="PF13472">
    <property type="entry name" value="Lipase_GDSL_2"/>
    <property type="match status" value="1"/>
</dbReference>
<proteinExistence type="inferred from homology"/>
<reference evidence="5 6" key="1">
    <citation type="submission" date="2023-07" db="EMBL/GenBank/DDBJ databases">
        <title>Sorghum-associated microbial communities from plants grown in Nebraska, USA.</title>
        <authorList>
            <person name="Schachtman D."/>
        </authorList>
    </citation>
    <scope>NUCLEOTIDE SEQUENCE [LARGE SCALE GENOMIC DNA]</scope>
    <source>
        <strain evidence="5 6">4256</strain>
    </source>
</reference>
<dbReference type="InterPro" id="IPR013830">
    <property type="entry name" value="SGNH_hydro"/>
</dbReference>
<evidence type="ECO:0000256" key="3">
    <source>
        <dbReference type="SAM" id="SignalP"/>
    </source>
</evidence>
<dbReference type="InterPro" id="IPR036514">
    <property type="entry name" value="SGNH_hydro_sf"/>
</dbReference>
<feature type="chain" id="PRO_5047218792" evidence="3">
    <location>
        <begin position="28"/>
        <end position="273"/>
    </location>
</feature>
<protein>
    <submittedName>
        <fullName evidence="5">DNA sulfur modification protein DndE</fullName>
    </submittedName>
</protein>
<feature type="signal peptide" evidence="3">
    <location>
        <begin position="1"/>
        <end position="27"/>
    </location>
</feature>
<dbReference type="SUPFAM" id="SSF52266">
    <property type="entry name" value="SGNH hydrolase"/>
    <property type="match status" value="1"/>
</dbReference>
<dbReference type="Proteomes" id="UP001267638">
    <property type="component" value="Unassembled WGS sequence"/>
</dbReference>
<dbReference type="PANTHER" id="PTHR43695">
    <property type="entry name" value="PUTATIVE (AFU_ORTHOLOGUE AFUA_2G17250)-RELATED"/>
    <property type="match status" value="1"/>
</dbReference>
<evidence type="ECO:0000313" key="6">
    <source>
        <dbReference type="Proteomes" id="UP001267638"/>
    </source>
</evidence>
<organism evidence="5 6">
    <name type="scientific">Sphingobium xenophagum</name>
    <dbReference type="NCBI Taxonomy" id="121428"/>
    <lineage>
        <taxon>Bacteria</taxon>
        <taxon>Pseudomonadati</taxon>
        <taxon>Pseudomonadota</taxon>
        <taxon>Alphaproteobacteria</taxon>
        <taxon>Sphingomonadales</taxon>
        <taxon>Sphingomonadaceae</taxon>
        <taxon>Sphingobium</taxon>
    </lineage>
</organism>
<keyword evidence="3" id="KW-0732">Signal</keyword>
<gene>
    <name evidence="5" type="ORF">J2W40_001109</name>
</gene>
<keyword evidence="2" id="KW-0378">Hydrolase</keyword>
<keyword evidence="6" id="KW-1185">Reference proteome</keyword>
<evidence type="ECO:0000259" key="4">
    <source>
        <dbReference type="Pfam" id="PF13472"/>
    </source>
</evidence>
<feature type="domain" description="SGNH hydrolase-type esterase" evidence="4">
    <location>
        <begin position="38"/>
        <end position="210"/>
    </location>
</feature>
<evidence type="ECO:0000256" key="1">
    <source>
        <dbReference type="ARBA" id="ARBA00008668"/>
    </source>
</evidence>
<dbReference type="CDD" id="cd01821">
    <property type="entry name" value="Rhamnogalacturan_acetylesterase_like"/>
    <property type="match status" value="1"/>
</dbReference>
<dbReference type="Gene3D" id="3.40.50.1110">
    <property type="entry name" value="SGNH hydrolase"/>
    <property type="match status" value="1"/>
</dbReference>
<accession>A0ABU1WZA9</accession>
<evidence type="ECO:0000256" key="2">
    <source>
        <dbReference type="ARBA" id="ARBA00022801"/>
    </source>
</evidence>
<sequence>MRKFAGHAVRMVQIVLFGVILTAPANATAPGNTILIAGDSTAADYASARYPQTGWGTMLRCAVAPNVRILNHAMGGRSTRSFLAEGRWDRLRADILPGDTVLIQFGHNDATRAKPERWAPAQTDYRDNLLRFIRDVGMAGGVPVLVTPVARLNFGPDGRAVADFALWSDVMRDLAIKTGTPLIDLEARSRAWLDRAGPNGSKALYLHYSAQDNVAAFPKGISDNTHFSELGARQVADLVAGGLKLLALPISETIAAPRPALTRTTPLGRTDCQ</sequence>
<dbReference type="EMBL" id="JAVDWV010000004">
    <property type="protein sequence ID" value="MDR7154297.1"/>
    <property type="molecule type" value="Genomic_DNA"/>
</dbReference>
<evidence type="ECO:0000313" key="5">
    <source>
        <dbReference type="EMBL" id="MDR7154297.1"/>
    </source>
</evidence>
<comment type="caution">
    <text evidence="5">The sequence shown here is derived from an EMBL/GenBank/DDBJ whole genome shotgun (WGS) entry which is preliminary data.</text>
</comment>